<evidence type="ECO:0000313" key="10">
    <source>
        <dbReference type="EMBL" id="QGT79434.1"/>
    </source>
</evidence>
<feature type="transmembrane region" description="Helical" evidence="9">
    <location>
        <begin position="286"/>
        <end position="308"/>
    </location>
</feature>
<proteinExistence type="inferred from homology"/>
<feature type="transmembrane region" description="Helical" evidence="9">
    <location>
        <begin position="106"/>
        <end position="123"/>
    </location>
</feature>
<dbReference type="KEGG" id="ghl:GM160_11430"/>
<evidence type="ECO:0000256" key="6">
    <source>
        <dbReference type="ARBA" id="ARBA00022989"/>
    </source>
</evidence>
<evidence type="ECO:0000256" key="7">
    <source>
        <dbReference type="ARBA" id="ARBA00023136"/>
    </source>
</evidence>
<dbReference type="PANTHER" id="PTHR30574">
    <property type="entry name" value="INNER MEMBRANE PROTEIN YEDE"/>
    <property type="match status" value="1"/>
</dbReference>
<keyword evidence="5 9" id="KW-0812">Transmembrane</keyword>
<dbReference type="Proteomes" id="UP000427716">
    <property type="component" value="Chromosome"/>
</dbReference>
<evidence type="ECO:0000256" key="1">
    <source>
        <dbReference type="ARBA" id="ARBA00004429"/>
    </source>
</evidence>
<evidence type="ECO:0000313" key="11">
    <source>
        <dbReference type="Proteomes" id="UP000427716"/>
    </source>
</evidence>
<feature type="transmembrane region" description="Helical" evidence="9">
    <location>
        <begin position="219"/>
        <end position="240"/>
    </location>
</feature>
<keyword evidence="4" id="KW-0997">Cell inner membrane</keyword>
<dbReference type="Pfam" id="PF04143">
    <property type="entry name" value="Sulf_transp"/>
    <property type="match status" value="1"/>
</dbReference>
<evidence type="ECO:0000256" key="8">
    <source>
        <dbReference type="ARBA" id="ARBA00035655"/>
    </source>
</evidence>
<keyword evidence="2" id="KW-0813">Transport</keyword>
<feature type="transmembrane region" description="Helical" evidence="9">
    <location>
        <begin position="26"/>
        <end position="44"/>
    </location>
</feature>
<evidence type="ECO:0000256" key="4">
    <source>
        <dbReference type="ARBA" id="ARBA00022519"/>
    </source>
</evidence>
<dbReference type="GO" id="GO:0005886">
    <property type="term" value="C:plasma membrane"/>
    <property type="evidence" value="ECO:0007669"/>
    <property type="project" value="UniProtKB-SubCell"/>
</dbReference>
<keyword evidence="3" id="KW-1003">Cell membrane</keyword>
<feature type="transmembrane region" description="Helical" evidence="9">
    <location>
        <begin position="192"/>
        <end position="213"/>
    </location>
</feature>
<comment type="subcellular location">
    <subcellularLocation>
        <location evidence="1">Cell inner membrane</location>
        <topology evidence="1">Multi-pass membrane protein</topology>
    </subcellularLocation>
</comment>
<feature type="transmembrane region" description="Helical" evidence="9">
    <location>
        <begin position="135"/>
        <end position="152"/>
    </location>
</feature>
<comment type="similarity">
    <text evidence="8">Belongs to the TsuA/YedE (TC 9.B.102) family.</text>
</comment>
<feature type="transmembrane region" description="Helical" evidence="9">
    <location>
        <begin position="355"/>
        <end position="374"/>
    </location>
</feature>
<accession>A0A6I6D7G4</accession>
<evidence type="ECO:0000256" key="9">
    <source>
        <dbReference type="SAM" id="Phobius"/>
    </source>
</evidence>
<dbReference type="PANTHER" id="PTHR30574:SF1">
    <property type="entry name" value="SULPHUR TRANSPORT DOMAIN-CONTAINING PROTEIN"/>
    <property type="match status" value="1"/>
</dbReference>
<dbReference type="InterPro" id="IPR007272">
    <property type="entry name" value="Sulf_transp_TsuA/YedE"/>
</dbReference>
<keyword evidence="11" id="KW-1185">Reference proteome</keyword>
<protein>
    <submittedName>
        <fullName evidence="10">YeeE/YedE family protein</fullName>
    </submittedName>
</protein>
<name>A0A6I6D7G4_9GAMM</name>
<keyword evidence="7 9" id="KW-0472">Membrane</keyword>
<dbReference type="AlphaFoldDB" id="A0A6I6D7G4"/>
<evidence type="ECO:0000256" key="2">
    <source>
        <dbReference type="ARBA" id="ARBA00022448"/>
    </source>
</evidence>
<sequence length="387" mass="40209">MAGRHGADRRINKDEGSGMDPAISQYLLYVLVLSVVFGGAAQFTRFCLLGGMSAYMGERDGGRMAVYLGAIGVAIVVTTLVQWFAAIDLDQTRPPYRTADFAWGRYLIGGLLFGAGMVLARGCPVRSLVRTSQGSLQALVAIVVMAVAAYAMTRTSLFQTAFLPWVGALSVDLTAIGIPHQDLAALVGGGPLVYGLIAAALAALLLAVSWRWLPLGGNGLAWFGVLLLGTAVGLGFWVTGGAPGQAADMASMMQTMPQEGLGTQSFTFSAPLGDVVYFLQNVDNTSTITFGVVAVVGVFLGSLVSALVRRDVQFAAPRAIGEWLRTVIGAAMVGVGAVLAMGCTVGHGLTGLSTLALGSMLSIASIMLGAWITLRIQRRRADAGCAG</sequence>
<keyword evidence="6 9" id="KW-1133">Transmembrane helix</keyword>
<gene>
    <name evidence="10" type="ORF">GM160_11430</name>
</gene>
<feature type="transmembrane region" description="Helical" evidence="9">
    <location>
        <begin position="328"/>
        <end position="349"/>
    </location>
</feature>
<feature type="transmembrane region" description="Helical" evidence="9">
    <location>
        <begin position="65"/>
        <end position="86"/>
    </location>
</feature>
<dbReference type="EMBL" id="CP046415">
    <property type="protein sequence ID" value="QGT79434.1"/>
    <property type="molecule type" value="Genomic_DNA"/>
</dbReference>
<evidence type="ECO:0000256" key="5">
    <source>
        <dbReference type="ARBA" id="ARBA00022692"/>
    </source>
</evidence>
<reference evidence="10 11" key="1">
    <citation type="submission" date="2019-11" db="EMBL/GenBank/DDBJ databases">
        <authorList>
            <person name="Zhang J."/>
            <person name="Sun C."/>
        </authorList>
    </citation>
    <scope>NUCLEOTIDE SEQUENCE [LARGE SCALE GENOMIC DNA]</scope>
    <source>
        <strain evidence="11">sp2</strain>
    </source>
</reference>
<evidence type="ECO:0000256" key="3">
    <source>
        <dbReference type="ARBA" id="ARBA00022475"/>
    </source>
</evidence>
<organism evidence="10 11">
    <name type="scientific">Guyparkeria halophila</name>
    <dbReference type="NCBI Taxonomy" id="47960"/>
    <lineage>
        <taxon>Bacteria</taxon>
        <taxon>Pseudomonadati</taxon>
        <taxon>Pseudomonadota</taxon>
        <taxon>Gammaproteobacteria</taxon>
        <taxon>Chromatiales</taxon>
        <taxon>Thioalkalibacteraceae</taxon>
        <taxon>Guyparkeria</taxon>
    </lineage>
</organism>